<reference evidence="2 3" key="1">
    <citation type="submission" date="2018-11" db="EMBL/GenBank/DDBJ databases">
        <authorList>
            <person name="Li F."/>
        </authorList>
    </citation>
    <scope>NUCLEOTIDE SEQUENCE [LARGE SCALE GENOMIC DNA]</scope>
    <source>
        <strain evidence="2 3">Gsoil 818</strain>
    </source>
</reference>
<dbReference type="Pfam" id="PF00561">
    <property type="entry name" value="Abhydrolase_1"/>
    <property type="match status" value="1"/>
</dbReference>
<accession>A0A3N0GI00</accession>
<dbReference type="PANTHER" id="PTHR43433">
    <property type="entry name" value="HYDROLASE, ALPHA/BETA FOLD FAMILY PROTEIN"/>
    <property type="match status" value="1"/>
</dbReference>
<comment type="caution">
    <text evidence="2">The sequence shown here is derived from an EMBL/GenBank/DDBJ whole genome shotgun (WGS) entry which is preliminary data.</text>
</comment>
<keyword evidence="2" id="KW-0378">Hydrolase</keyword>
<dbReference type="InterPro" id="IPR050471">
    <property type="entry name" value="AB_hydrolase"/>
</dbReference>
<keyword evidence="3" id="KW-1185">Reference proteome</keyword>
<feature type="domain" description="AB hydrolase-1" evidence="1">
    <location>
        <begin position="37"/>
        <end position="264"/>
    </location>
</feature>
<dbReference type="PRINTS" id="PR00111">
    <property type="entry name" value="ABHYDROLASE"/>
</dbReference>
<dbReference type="InterPro" id="IPR029058">
    <property type="entry name" value="AB_hydrolase_fold"/>
</dbReference>
<dbReference type="RefSeq" id="WP_123224989.1">
    <property type="nucleotide sequence ID" value="NZ_RJSF01000047.1"/>
</dbReference>
<dbReference type="EMBL" id="RJSF01000047">
    <property type="protein sequence ID" value="RNM11758.1"/>
    <property type="molecule type" value="Genomic_DNA"/>
</dbReference>
<proteinExistence type="predicted"/>
<evidence type="ECO:0000313" key="3">
    <source>
        <dbReference type="Proteomes" id="UP000279994"/>
    </source>
</evidence>
<evidence type="ECO:0000313" key="2">
    <source>
        <dbReference type="EMBL" id="RNM11758.1"/>
    </source>
</evidence>
<name>A0A3N0GI00_9ACTN</name>
<dbReference type="InterPro" id="IPR000073">
    <property type="entry name" value="AB_hydrolase_1"/>
</dbReference>
<dbReference type="Proteomes" id="UP000279994">
    <property type="component" value="Unassembled WGS sequence"/>
</dbReference>
<dbReference type="Gene3D" id="3.40.50.1820">
    <property type="entry name" value="alpha/beta hydrolase"/>
    <property type="match status" value="1"/>
</dbReference>
<dbReference type="AlphaFoldDB" id="A0A3N0GI00"/>
<gene>
    <name evidence="2" type="ORF">EFL26_21630</name>
</gene>
<dbReference type="OrthoDB" id="8680283at2"/>
<protein>
    <submittedName>
        <fullName evidence="2">Alpha/beta hydrolase</fullName>
    </submittedName>
</protein>
<sequence length="280" mass="30642">MSETRTVLDARTSPTRIINIKGTNFAYREFGPSTGVPVVFLHHFTAVLDDWDPRVIDGIATERRVITFDNRGVGGSGGRTPTTVAAMADDAIAFIRALGLEQVDLMGFSLGGFVAQVIVTKEPQLVRRMVLAGTGPAGDIGKVSARLLGDFLHGILTSTDPKRYLFFTRTSNGKAAALAYLDRLTERTEGRVKKTSALGVAAQIVAIRRWAAQDPMELETIEHLVLVANGEDDRMVTTRSSFELAHRLRNASLRIYPDAGHGGVFQYHERYVPEVLAFLS</sequence>
<dbReference type="SUPFAM" id="SSF53474">
    <property type="entry name" value="alpha/beta-Hydrolases"/>
    <property type="match status" value="1"/>
</dbReference>
<evidence type="ECO:0000259" key="1">
    <source>
        <dbReference type="Pfam" id="PF00561"/>
    </source>
</evidence>
<dbReference type="PANTHER" id="PTHR43433:SF5">
    <property type="entry name" value="AB HYDROLASE-1 DOMAIN-CONTAINING PROTEIN"/>
    <property type="match status" value="1"/>
</dbReference>
<organism evidence="2 3">
    <name type="scientific">Nocardioides pocheonensis</name>
    <dbReference type="NCBI Taxonomy" id="661485"/>
    <lineage>
        <taxon>Bacteria</taxon>
        <taxon>Bacillati</taxon>
        <taxon>Actinomycetota</taxon>
        <taxon>Actinomycetes</taxon>
        <taxon>Propionibacteriales</taxon>
        <taxon>Nocardioidaceae</taxon>
        <taxon>Nocardioides</taxon>
    </lineage>
</organism>
<dbReference type="GO" id="GO:0016787">
    <property type="term" value="F:hydrolase activity"/>
    <property type="evidence" value="ECO:0007669"/>
    <property type="project" value="UniProtKB-KW"/>
</dbReference>